<reference evidence="14" key="1">
    <citation type="journal article" date="2019" name="bioRxiv">
        <title>Genomics, evolutionary history and diagnostics of the Alternaria alternata species group including apple and Asian pear pathotypes.</title>
        <authorList>
            <person name="Armitage A.D."/>
            <person name="Cockerton H.M."/>
            <person name="Sreenivasaprasad S."/>
            <person name="Woodhall J.W."/>
            <person name="Lane C.R."/>
            <person name="Harrison R.J."/>
            <person name="Clarkson J.P."/>
        </authorList>
    </citation>
    <scope>NUCLEOTIDE SEQUENCE [LARGE SCALE GENOMIC DNA]</scope>
    <source>
        <strain evidence="14">FERA 1177</strain>
    </source>
</reference>
<keyword evidence="6 11" id="KW-0496">Mitochondrion</keyword>
<dbReference type="AlphaFoldDB" id="A0A4V1WQA1"/>
<evidence type="ECO:0000256" key="6">
    <source>
        <dbReference type="ARBA" id="ARBA00023128"/>
    </source>
</evidence>
<feature type="transmembrane region" description="Helical" evidence="11">
    <location>
        <begin position="56"/>
        <end position="77"/>
    </location>
</feature>
<comment type="similarity">
    <text evidence="2 11">Belongs to the CBP4 family.</text>
</comment>
<dbReference type="Proteomes" id="UP000291422">
    <property type="component" value="Unassembled WGS sequence"/>
</dbReference>
<keyword evidence="7 11" id="KW-0472">Membrane</keyword>
<keyword evidence="5 11" id="KW-1133">Transmembrane helix</keyword>
<evidence type="ECO:0000313" key="14">
    <source>
        <dbReference type="Proteomes" id="UP000291422"/>
    </source>
</evidence>
<evidence type="ECO:0000256" key="11">
    <source>
        <dbReference type="RuleBase" id="RU368005"/>
    </source>
</evidence>
<evidence type="ECO:0000256" key="3">
    <source>
        <dbReference type="ARBA" id="ARBA00022692"/>
    </source>
</evidence>
<comment type="subcellular location">
    <subcellularLocation>
        <location evidence="1 11">Mitochondrion inner membrane</location>
        <topology evidence="1 11">Single-pass membrane protein</topology>
    </subcellularLocation>
</comment>
<evidence type="ECO:0000256" key="2">
    <source>
        <dbReference type="ARBA" id="ARBA00006780"/>
    </source>
</evidence>
<organism evidence="13 14">
    <name type="scientific">Alternaria alternata</name>
    <name type="common">Alternaria rot fungus</name>
    <name type="synonym">Torula alternata</name>
    <dbReference type="NCBI Taxonomy" id="5599"/>
    <lineage>
        <taxon>Eukaryota</taxon>
        <taxon>Fungi</taxon>
        <taxon>Dikarya</taxon>
        <taxon>Ascomycota</taxon>
        <taxon>Pezizomycotina</taxon>
        <taxon>Dothideomycetes</taxon>
        <taxon>Pleosporomycetidae</taxon>
        <taxon>Pleosporales</taxon>
        <taxon>Pleosporineae</taxon>
        <taxon>Pleosporaceae</taxon>
        <taxon>Alternaria</taxon>
        <taxon>Alternaria sect. Alternaria</taxon>
        <taxon>Alternaria alternata complex</taxon>
    </lineage>
</organism>
<dbReference type="EMBL" id="PDXD01000048">
    <property type="protein sequence ID" value="RYN68292.1"/>
    <property type="molecule type" value="Genomic_DNA"/>
</dbReference>
<feature type="region of interest" description="Disordered" evidence="12">
    <location>
        <begin position="126"/>
        <end position="166"/>
    </location>
</feature>
<comment type="caution">
    <text evidence="13">The sequence shown here is derived from an EMBL/GenBank/DDBJ whole genome shotgun (WGS) entry which is preliminary data.</text>
</comment>
<evidence type="ECO:0000256" key="10">
    <source>
        <dbReference type="ARBA" id="ARBA00031521"/>
    </source>
</evidence>
<evidence type="ECO:0000256" key="5">
    <source>
        <dbReference type="ARBA" id="ARBA00022989"/>
    </source>
</evidence>
<dbReference type="PANTHER" id="PTHR28202:SF1">
    <property type="entry name" value="ASSEMBLY FACTOR CBP4"/>
    <property type="match status" value="1"/>
</dbReference>
<dbReference type="VEuPathDB" id="FungiDB:CC77DRAFT_946314"/>
<keyword evidence="8 11" id="KW-0143">Chaperone</keyword>
<dbReference type="PANTHER" id="PTHR28202">
    <property type="entry name" value="ASSEMBLY FACTOR CBP4"/>
    <property type="match status" value="1"/>
</dbReference>
<evidence type="ECO:0000256" key="9">
    <source>
        <dbReference type="ARBA" id="ARBA00025413"/>
    </source>
</evidence>
<evidence type="ECO:0000256" key="4">
    <source>
        <dbReference type="ARBA" id="ARBA00022792"/>
    </source>
</evidence>
<dbReference type="Pfam" id="PF07960">
    <property type="entry name" value="CBP4"/>
    <property type="match status" value="1"/>
</dbReference>
<comment type="function">
    <text evidence="9 11">Essential for the assembly of ubiquinol-cytochrome c reductase. It has a direct effect on the correct occurrence of the Rieske protein, core 4, core 5 and apocytochrome b.</text>
</comment>
<dbReference type="InterPro" id="IPR012420">
    <property type="entry name" value="Cbp4"/>
</dbReference>
<dbReference type="GO" id="GO:0034551">
    <property type="term" value="P:mitochondrial respiratory chain complex III assembly"/>
    <property type="evidence" value="ECO:0007669"/>
    <property type="project" value="TreeGrafter"/>
</dbReference>
<keyword evidence="4 11" id="KW-0999">Mitochondrion inner membrane</keyword>
<evidence type="ECO:0000256" key="7">
    <source>
        <dbReference type="ARBA" id="ARBA00023136"/>
    </source>
</evidence>
<evidence type="ECO:0000256" key="8">
    <source>
        <dbReference type="ARBA" id="ARBA00023186"/>
    </source>
</evidence>
<proteinExistence type="inferred from homology"/>
<evidence type="ECO:0000313" key="13">
    <source>
        <dbReference type="EMBL" id="RYN68292.1"/>
    </source>
</evidence>
<gene>
    <name evidence="13" type="ORF">AA0117_g11175</name>
</gene>
<feature type="compositionally biased region" description="Basic and acidic residues" evidence="12">
    <location>
        <begin position="129"/>
        <end position="166"/>
    </location>
</feature>
<dbReference type="GO" id="GO:0005743">
    <property type="term" value="C:mitochondrial inner membrane"/>
    <property type="evidence" value="ECO:0007669"/>
    <property type="project" value="UniProtKB-SubCell"/>
</dbReference>
<name>A0A4V1WQA1_ALTAL</name>
<accession>A0A4V1WQA1</accession>
<keyword evidence="3 11" id="KW-0812">Transmembrane</keyword>
<evidence type="ECO:0000256" key="1">
    <source>
        <dbReference type="ARBA" id="ARBA00004434"/>
    </source>
</evidence>
<evidence type="ECO:0000256" key="12">
    <source>
        <dbReference type="SAM" id="MobiDB-lite"/>
    </source>
</evidence>
<protein>
    <recommendedName>
        <fullName evidence="10 11">Cytochrome b mRNA-processing protein 4</fullName>
    </recommendedName>
</protein>
<sequence>MALVWIVDFTTLAAQDSTNNPDTLIQRPQLQRELTRYLQRDSEHHQEVIMPSMSTYIKAISGGAILVIGGPALVWYVTPTEEEIFKRYSPELQKKALAGREQRQKDFDAFVGQLKEASRSDKPIWAAQKEMDAKRSEAEQQLRREERDAYAAESRRRQAEIRESAK</sequence>